<dbReference type="RefSeq" id="XP_002676919.1">
    <property type="nucleotide sequence ID" value="XM_002676873.1"/>
</dbReference>
<dbReference type="Proteomes" id="UP000006671">
    <property type="component" value="Unassembled WGS sequence"/>
</dbReference>
<reference evidence="2 3" key="1">
    <citation type="journal article" date="2010" name="Cell">
        <title>The genome of Naegleria gruberi illuminates early eukaryotic versatility.</title>
        <authorList>
            <person name="Fritz-Laylin L.K."/>
            <person name="Prochnik S.E."/>
            <person name="Ginger M.L."/>
            <person name="Dacks J.B."/>
            <person name="Carpenter M.L."/>
            <person name="Field M.C."/>
            <person name="Kuo A."/>
            <person name="Paredez A."/>
            <person name="Chapman J."/>
            <person name="Pham J."/>
            <person name="Shu S."/>
            <person name="Neupane R."/>
            <person name="Cipriano M."/>
            <person name="Mancuso J."/>
            <person name="Tu H."/>
            <person name="Salamov A."/>
            <person name="Lindquist E."/>
            <person name="Shapiro H."/>
            <person name="Lucas S."/>
            <person name="Grigoriev I.V."/>
            <person name="Cande W.Z."/>
            <person name="Fulton C."/>
            <person name="Rokhsar D.S."/>
            <person name="Dawson S.C."/>
        </authorList>
    </citation>
    <scope>NUCLEOTIDE SEQUENCE [LARGE SCALE GENOMIC DNA]</scope>
    <source>
        <strain evidence="2 3">NEG-M</strain>
    </source>
</reference>
<dbReference type="GeneID" id="8848158"/>
<dbReference type="InParanoid" id="D2VG04"/>
<evidence type="ECO:0000256" key="1">
    <source>
        <dbReference type="SAM" id="MobiDB-lite"/>
    </source>
</evidence>
<proteinExistence type="predicted"/>
<dbReference type="EMBL" id="GG738869">
    <property type="protein sequence ID" value="EFC44175.1"/>
    <property type="molecule type" value="Genomic_DNA"/>
</dbReference>
<feature type="compositionally biased region" description="Polar residues" evidence="1">
    <location>
        <begin position="137"/>
        <end position="158"/>
    </location>
</feature>
<feature type="compositionally biased region" description="Polar residues" evidence="1">
    <location>
        <begin position="111"/>
        <end position="130"/>
    </location>
</feature>
<feature type="compositionally biased region" description="Polar residues" evidence="1">
    <location>
        <begin position="375"/>
        <end position="393"/>
    </location>
</feature>
<feature type="region of interest" description="Disordered" evidence="1">
    <location>
        <begin position="375"/>
        <end position="415"/>
    </location>
</feature>
<protein>
    <submittedName>
        <fullName evidence="2">Predicted protein</fullName>
    </submittedName>
</protein>
<dbReference type="VEuPathDB" id="AmoebaDB:NAEGRDRAFT_67808"/>
<feature type="compositionally biased region" description="Low complexity" evidence="1">
    <location>
        <begin position="394"/>
        <end position="415"/>
    </location>
</feature>
<organism evidence="3">
    <name type="scientific">Naegleria gruberi</name>
    <name type="common">Amoeba</name>
    <dbReference type="NCBI Taxonomy" id="5762"/>
    <lineage>
        <taxon>Eukaryota</taxon>
        <taxon>Discoba</taxon>
        <taxon>Heterolobosea</taxon>
        <taxon>Tetramitia</taxon>
        <taxon>Eutetramitia</taxon>
        <taxon>Vahlkampfiidae</taxon>
        <taxon>Naegleria</taxon>
    </lineage>
</organism>
<sequence length="438" mass="49257">MFGHPNYREQPPSQPLVSLTTLSPEILSRLSQALQTVPKPILQPQSTNSYQKLVAQQQQPTYLKSTTPNPPKNVPTLGQQQMGIPQPTTTKLMDHLAHTQMPPTQKPPQPVASSSTIRANNQQPAQTARLSSVSSSFNHHSTTQSQNQIHNPTPQPFSTDFDLGDRRTNQPTHGRPVPFNYQPPMNQNASYPTTEQSTNLFRDVRQNPASFQQMVQTMNLNTIKALGVQYLRYLSALKSNYWGNDKQQLVSNCINLLTIIKTQCNKIVSQQQQQQQQQNNPYNNPFHTNPFPPQNVNNIPTTTNTSTYQAYYTQSTQRDGTRTMTSTTTTTFQNTPLHNLSMIPNNPNTALQTQHQQHGRVGIEYYRSIISQANNQTAQSSTMTRVQTTSSPINNNTTTLQLPPQPTTSTSSSTVVQPSLVDLNDNTDYINNWFNFEH</sequence>
<name>D2VG04_NAEGR</name>
<gene>
    <name evidence="2" type="ORF">NAEGRDRAFT_67808</name>
</gene>
<accession>D2VG04</accession>
<feature type="region of interest" description="Disordered" evidence="1">
    <location>
        <begin position="99"/>
        <end position="184"/>
    </location>
</feature>
<dbReference type="KEGG" id="ngr:NAEGRDRAFT_67808"/>
<evidence type="ECO:0000313" key="2">
    <source>
        <dbReference type="EMBL" id="EFC44175.1"/>
    </source>
</evidence>
<feature type="compositionally biased region" description="Polar residues" evidence="1">
    <location>
        <begin position="76"/>
        <end position="86"/>
    </location>
</feature>
<keyword evidence="3" id="KW-1185">Reference proteome</keyword>
<feature type="region of interest" description="Disordered" evidence="1">
    <location>
        <begin position="271"/>
        <end position="294"/>
    </location>
</feature>
<feature type="region of interest" description="Disordered" evidence="1">
    <location>
        <begin position="49"/>
        <end position="86"/>
    </location>
</feature>
<evidence type="ECO:0000313" key="3">
    <source>
        <dbReference type="Proteomes" id="UP000006671"/>
    </source>
</evidence>
<dbReference type="AlphaFoldDB" id="D2VG04"/>
<feature type="compositionally biased region" description="Polar residues" evidence="1">
    <location>
        <begin position="49"/>
        <end position="67"/>
    </location>
</feature>